<proteinExistence type="predicted"/>
<dbReference type="AlphaFoldDB" id="A0A415HVS1"/>
<organism evidence="1 2">
    <name type="scientific">Blautia obeum</name>
    <dbReference type="NCBI Taxonomy" id="40520"/>
    <lineage>
        <taxon>Bacteria</taxon>
        <taxon>Bacillati</taxon>
        <taxon>Bacillota</taxon>
        <taxon>Clostridia</taxon>
        <taxon>Lachnospirales</taxon>
        <taxon>Lachnospiraceae</taxon>
        <taxon>Blautia</taxon>
    </lineage>
</organism>
<accession>A0A415HVS1</accession>
<gene>
    <name evidence="1" type="ORF">DW040_03285</name>
</gene>
<evidence type="ECO:0000313" key="1">
    <source>
        <dbReference type="EMBL" id="RHK98344.1"/>
    </source>
</evidence>
<name>A0A415HVS1_9FIRM</name>
<evidence type="ECO:0000313" key="2">
    <source>
        <dbReference type="Proteomes" id="UP000284267"/>
    </source>
</evidence>
<protein>
    <submittedName>
        <fullName evidence="1">Uncharacterized protein</fullName>
    </submittedName>
</protein>
<dbReference type="Proteomes" id="UP000284267">
    <property type="component" value="Unassembled WGS sequence"/>
</dbReference>
<reference evidence="1 2" key="1">
    <citation type="submission" date="2018-08" db="EMBL/GenBank/DDBJ databases">
        <title>A genome reference for cultivated species of the human gut microbiota.</title>
        <authorList>
            <person name="Zou Y."/>
            <person name="Xue W."/>
            <person name="Luo G."/>
        </authorList>
    </citation>
    <scope>NUCLEOTIDE SEQUENCE [LARGE SCALE GENOMIC DNA]</scope>
    <source>
        <strain evidence="1 2">AF39-4</strain>
    </source>
</reference>
<dbReference type="EMBL" id="QROE01000001">
    <property type="protein sequence ID" value="RHK98344.1"/>
    <property type="molecule type" value="Genomic_DNA"/>
</dbReference>
<comment type="caution">
    <text evidence="1">The sequence shown here is derived from an EMBL/GenBank/DDBJ whole genome shotgun (WGS) entry which is preliminary data.</text>
</comment>
<sequence>MGSNPTIRIRLIFVSKLLKRKVIENKIRPKVITFNACCDLEPSKVGATAYWLYGLGMHFLSQLQ</sequence>